<sequence length="240" mass="27143">MYSGFILVFFLAAFGLAIAGVCDRAPDVNGCSIPGNLPYPYKNTFRRDCNKHDICYSCGKHYGIRRSTCDSRFYRNIKSTCNSVSNPTWCKSIAFDYYTAVRIGGSSHYKQRSPKWCSRSYLTTKMRSGFVILLCLAAFGLAIVESCNTAPGINGCSIPGDLPFFYKSVFTPGCNKHDMCYSCVRQICYYSFHWHGVCIYKREAIVLPLNTKFECLCIREAISIVHAVGMFMYQGGYFYL</sequence>
<feature type="signal peptide" evidence="1">
    <location>
        <begin position="1"/>
        <end position="19"/>
    </location>
</feature>
<keyword evidence="3" id="KW-1185">Reference proteome</keyword>
<accession>A0ABY7ET11</accession>
<dbReference type="SUPFAM" id="SSF48619">
    <property type="entry name" value="Phospholipase A2, PLA2"/>
    <property type="match status" value="2"/>
</dbReference>
<feature type="chain" id="PRO_5046526366" evidence="1">
    <location>
        <begin position="20"/>
        <end position="240"/>
    </location>
</feature>
<dbReference type="Pfam" id="PF09056">
    <property type="entry name" value="Phospholip_A2_3"/>
    <property type="match status" value="1"/>
</dbReference>
<dbReference type="Gene3D" id="1.20.90.10">
    <property type="entry name" value="Phospholipase A2 domain"/>
    <property type="match status" value="2"/>
</dbReference>
<gene>
    <name evidence="2" type="ORF">MAR_027273</name>
</gene>
<organism evidence="2 3">
    <name type="scientific">Mya arenaria</name>
    <name type="common">Soft-shell clam</name>
    <dbReference type="NCBI Taxonomy" id="6604"/>
    <lineage>
        <taxon>Eukaryota</taxon>
        <taxon>Metazoa</taxon>
        <taxon>Spiralia</taxon>
        <taxon>Lophotrochozoa</taxon>
        <taxon>Mollusca</taxon>
        <taxon>Bivalvia</taxon>
        <taxon>Autobranchia</taxon>
        <taxon>Heteroconchia</taxon>
        <taxon>Euheterodonta</taxon>
        <taxon>Imparidentia</taxon>
        <taxon>Neoheterodontei</taxon>
        <taxon>Myida</taxon>
        <taxon>Myoidea</taxon>
        <taxon>Myidae</taxon>
        <taxon>Mya</taxon>
    </lineage>
</organism>
<protein>
    <submittedName>
        <fullName evidence="2">COP3-like protein</fullName>
    </submittedName>
</protein>
<evidence type="ECO:0000256" key="1">
    <source>
        <dbReference type="SAM" id="SignalP"/>
    </source>
</evidence>
<dbReference type="PANTHER" id="PTHR37687:SF1">
    <property type="entry name" value="AGAP006772-PA"/>
    <property type="match status" value="1"/>
</dbReference>
<dbReference type="PANTHER" id="PTHR37687">
    <property type="entry name" value="AGAP006772-PA"/>
    <property type="match status" value="1"/>
</dbReference>
<keyword evidence="1" id="KW-0732">Signal</keyword>
<dbReference type="InterPro" id="IPR036444">
    <property type="entry name" value="PLipase_A2_dom_sf"/>
</dbReference>
<dbReference type="InterPro" id="IPR038875">
    <property type="entry name" value="PLA2_conodipine-like"/>
</dbReference>
<dbReference type="InterPro" id="IPR015141">
    <property type="entry name" value="PLipase_A2_prok/fun"/>
</dbReference>
<dbReference type="EMBL" id="CP111019">
    <property type="protein sequence ID" value="WAR13093.1"/>
    <property type="molecule type" value="Genomic_DNA"/>
</dbReference>
<dbReference type="Proteomes" id="UP001164746">
    <property type="component" value="Chromosome 8"/>
</dbReference>
<proteinExistence type="predicted"/>
<evidence type="ECO:0000313" key="3">
    <source>
        <dbReference type="Proteomes" id="UP001164746"/>
    </source>
</evidence>
<reference evidence="2" key="1">
    <citation type="submission" date="2022-11" db="EMBL/GenBank/DDBJ databases">
        <title>Centuries of genome instability and evolution in soft-shell clam transmissible cancer (bioRxiv).</title>
        <authorList>
            <person name="Hart S.F.M."/>
            <person name="Yonemitsu M.A."/>
            <person name="Giersch R.M."/>
            <person name="Beal B.F."/>
            <person name="Arriagada G."/>
            <person name="Davis B.W."/>
            <person name="Ostrander E.A."/>
            <person name="Goff S.P."/>
            <person name="Metzger M.J."/>
        </authorList>
    </citation>
    <scope>NUCLEOTIDE SEQUENCE</scope>
    <source>
        <strain evidence="2">MELC-2E11</strain>
        <tissue evidence="2">Siphon/mantle</tissue>
    </source>
</reference>
<evidence type="ECO:0000313" key="2">
    <source>
        <dbReference type="EMBL" id="WAR13093.1"/>
    </source>
</evidence>
<name>A0ABY7ET11_MYAAR</name>